<accession>A0A0V8QH46</accession>
<gene>
    <name evidence="2" type="ORF">ASU35_17945</name>
</gene>
<proteinExistence type="predicted"/>
<dbReference type="RefSeq" id="WP_058352015.1">
    <property type="nucleotide sequence ID" value="NZ_CABMMD010000094.1"/>
</dbReference>
<feature type="domain" description="PIN" evidence="1">
    <location>
        <begin position="7"/>
        <end position="128"/>
    </location>
</feature>
<comment type="caution">
    <text evidence="2">The sequence shown here is derived from an EMBL/GenBank/DDBJ whole genome shotgun (WGS) entry which is preliminary data.</text>
</comment>
<dbReference type="InterPro" id="IPR029060">
    <property type="entry name" value="PIN-like_dom_sf"/>
</dbReference>
<sequence>MTEFKRVFVDTAPIIYYLENSSLYMDAIKKFFTKCIEENIQIVTSAITIEEYLVFPYSSGKMDFADNFKKFIEYMNIDVVDINSEIAEQGAKIRGQYKNFKAMDALQIATAIVSGCDMFFTNDKQLRQEKELPCMTMEDLEK</sequence>
<dbReference type="EMBL" id="LNAM01000094">
    <property type="protein sequence ID" value="KSV59758.1"/>
    <property type="molecule type" value="Genomic_DNA"/>
</dbReference>
<keyword evidence="3" id="KW-1185">Reference proteome</keyword>
<protein>
    <submittedName>
        <fullName evidence="2">PIN domain-containing protein</fullName>
    </submittedName>
</protein>
<reference evidence="2 3" key="1">
    <citation type="submission" date="2015-11" db="EMBL/GenBank/DDBJ databases">
        <title>Butyribacter intestini gen. nov., sp. nov., a butyric acid-producing bacterium of the family Lachnospiraceae isolated from the human faeces.</title>
        <authorList>
            <person name="Zou Y."/>
            <person name="Xue W."/>
            <person name="Luo G."/>
            <person name="Lv M."/>
        </authorList>
    </citation>
    <scope>NUCLEOTIDE SEQUENCE [LARGE SCALE GENOMIC DNA]</scope>
    <source>
        <strain evidence="2 3">ACET-33324</strain>
    </source>
</reference>
<evidence type="ECO:0000313" key="2">
    <source>
        <dbReference type="EMBL" id="KSV59758.1"/>
    </source>
</evidence>
<dbReference type="OrthoDB" id="8907463at2"/>
<evidence type="ECO:0000313" key="3">
    <source>
        <dbReference type="Proteomes" id="UP000054874"/>
    </source>
</evidence>
<dbReference type="InterPro" id="IPR002716">
    <property type="entry name" value="PIN_dom"/>
</dbReference>
<dbReference type="STRING" id="290052.ASU35_17945"/>
<evidence type="ECO:0000259" key="1">
    <source>
        <dbReference type="Pfam" id="PF01850"/>
    </source>
</evidence>
<organism evidence="2 3">
    <name type="scientific">Acetivibrio ethanolgignens</name>
    <dbReference type="NCBI Taxonomy" id="290052"/>
    <lineage>
        <taxon>Bacteria</taxon>
        <taxon>Bacillati</taxon>
        <taxon>Bacillota</taxon>
        <taxon>Clostridia</taxon>
        <taxon>Eubacteriales</taxon>
        <taxon>Oscillospiraceae</taxon>
        <taxon>Acetivibrio</taxon>
    </lineage>
</organism>
<dbReference type="Pfam" id="PF01850">
    <property type="entry name" value="PIN"/>
    <property type="match status" value="1"/>
</dbReference>
<dbReference type="Proteomes" id="UP000054874">
    <property type="component" value="Unassembled WGS sequence"/>
</dbReference>
<dbReference type="SUPFAM" id="SSF88723">
    <property type="entry name" value="PIN domain-like"/>
    <property type="match status" value="1"/>
</dbReference>
<dbReference type="AlphaFoldDB" id="A0A0V8QH46"/>
<dbReference type="Gene3D" id="3.40.50.1010">
    <property type="entry name" value="5'-nuclease"/>
    <property type="match status" value="1"/>
</dbReference>
<name>A0A0V8QH46_9FIRM</name>